<dbReference type="STRING" id="461836.A0A0L0DL36"/>
<dbReference type="Pfam" id="PF14811">
    <property type="entry name" value="TPD"/>
    <property type="match status" value="1"/>
</dbReference>
<dbReference type="eggNOG" id="ENOG502R9SY">
    <property type="taxonomic scope" value="Eukaryota"/>
</dbReference>
<evidence type="ECO:0000313" key="6">
    <source>
        <dbReference type="EMBL" id="KNC52741.1"/>
    </source>
</evidence>
<keyword evidence="4" id="KW-0539">Nucleus</keyword>
<name>A0A0L0DL36_THETB</name>
<dbReference type="RefSeq" id="XP_013755055.1">
    <property type="nucleotide sequence ID" value="XM_013899601.1"/>
</dbReference>
<dbReference type="Proteomes" id="UP000054408">
    <property type="component" value="Unassembled WGS sequence"/>
</dbReference>
<comment type="subcellular location">
    <subcellularLocation>
        <location evidence="2">Cytoplasm</location>
    </subcellularLocation>
    <subcellularLocation>
        <location evidence="1">Nucleus</location>
    </subcellularLocation>
</comment>
<dbReference type="OrthoDB" id="1272at2759"/>
<dbReference type="AlphaFoldDB" id="A0A0L0DL36"/>
<sequence length="311" mass="34023">MDPEAYEAIVKELDKLRPDEELGMLDLAHLAAVCGTSAETIKALHGQYFRQKHGFRHAQLLDNIDEVGALFGRWCARREGDSIVDLAIEKDLAIGLMARVLLSAFYATRDKVESGSDPASAALALGRDDVSKRHSKIVTRAMERPHDVGLPPWIADQVADAVGIAGHYAPVSGVIRRIAGVEYEHVLQEHVANAGLSYVSEKKLTELGQSITPDMRLDVPILVVHAGEHKIINWIESKASFGDPSTIKHDSAQFVRYRERAGPGLVIYWFGIVACSLVVELAQEGVLLMDGFPPHDHIVQIDPSAGSSSQR</sequence>
<dbReference type="EMBL" id="GL349475">
    <property type="protein sequence ID" value="KNC52741.1"/>
    <property type="molecule type" value="Genomic_DNA"/>
</dbReference>
<evidence type="ECO:0000256" key="3">
    <source>
        <dbReference type="ARBA" id="ARBA00022490"/>
    </source>
</evidence>
<proteinExistence type="predicted"/>
<evidence type="ECO:0000256" key="4">
    <source>
        <dbReference type="ARBA" id="ARBA00023242"/>
    </source>
</evidence>
<evidence type="ECO:0000256" key="2">
    <source>
        <dbReference type="ARBA" id="ARBA00004496"/>
    </source>
</evidence>
<gene>
    <name evidence="6" type="ORF">AMSG_08621</name>
</gene>
<dbReference type="GO" id="GO:0005634">
    <property type="term" value="C:nucleus"/>
    <property type="evidence" value="ECO:0007669"/>
    <property type="project" value="UniProtKB-SubCell"/>
</dbReference>
<dbReference type="GO" id="GO:0005737">
    <property type="term" value="C:cytoplasm"/>
    <property type="evidence" value="ECO:0007669"/>
    <property type="project" value="UniProtKB-SubCell"/>
</dbReference>
<dbReference type="PANTHER" id="PTHR31661:SF1">
    <property type="entry name" value="CDAN1-INTERACTING NUCLEASE 1"/>
    <property type="match status" value="1"/>
</dbReference>
<dbReference type="PANTHER" id="PTHR31661">
    <property type="entry name" value="SIMILAR TO CDNA SEQUENCE BC052040"/>
    <property type="match status" value="1"/>
</dbReference>
<evidence type="ECO:0000256" key="1">
    <source>
        <dbReference type="ARBA" id="ARBA00004123"/>
    </source>
</evidence>
<dbReference type="GeneID" id="25567271"/>
<accession>A0A0L0DL36</accession>
<protein>
    <recommendedName>
        <fullName evidence="5">CDAN1-interacting nuclease 1</fullName>
    </recommendedName>
</protein>
<dbReference type="InterPro" id="IPR029404">
    <property type="entry name" value="CDIN1"/>
</dbReference>
<keyword evidence="7" id="KW-1185">Reference proteome</keyword>
<evidence type="ECO:0000313" key="7">
    <source>
        <dbReference type="Proteomes" id="UP000054408"/>
    </source>
</evidence>
<evidence type="ECO:0000256" key="5">
    <source>
        <dbReference type="ARBA" id="ARBA00023480"/>
    </source>
</evidence>
<keyword evidence="3" id="KW-0963">Cytoplasm</keyword>
<organism evidence="6 7">
    <name type="scientific">Thecamonas trahens ATCC 50062</name>
    <dbReference type="NCBI Taxonomy" id="461836"/>
    <lineage>
        <taxon>Eukaryota</taxon>
        <taxon>Apusozoa</taxon>
        <taxon>Apusomonadida</taxon>
        <taxon>Apusomonadidae</taxon>
        <taxon>Thecamonas</taxon>
    </lineage>
</organism>
<reference evidence="6 7" key="1">
    <citation type="submission" date="2010-05" db="EMBL/GenBank/DDBJ databases">
        <title>The Genome Sequence of Thecamonas trahens ATCC 50062.</title>
        <authorList>
            <consortium name="The Broad Institute Genome Sequencing Platform"/>
            <person name="Russ C."/>
            <person name="Cuomo C."/>
            <person name="Shea T."/>
            <person name="Young S.K."/>
            <person name="Zeng Q."/>
            <person name="Koehrsen M."/>
            <person name="Haas B."/>
            <person name="Borodovsky M."/>
            <person name="Guigo R."/>
            <person name="Alvarado L."/>
            <person name="Berlin A."/>
            <person name="Bochicchio J."/>
            <person name="Borenstein D."/>
            <person name="Chapman S."/>
            <person name="Chen Z."/>
            <person name="Freedman E."/>
            <person name="Gellesch M."/>
            <person name="Goldberg J."/>
            <person name="Griggs A."/>
            <person name="Gujja S."/>
            <person name="Heilman E."/>
            <person name="Heiman D."/>
            <person name="Hepburn T."/>
            <person name="Howarth C."/>
            <person name="Jen D."/>
            <person name="Larson L."/>
            <person name="Mehta T."/>
            <person name="Park D."/>
            <person name="Pearson M."/>
            <person name="Roberts A."/>
            <person name="Saif S."/>
            <person name="Shenoy N."/>
            <person name="Sisk P."/>
            <person name="Stolte C."/>
            <person name="Sykes S."/>
            <person name="Thomson T."/>
            <person name="Walk T."/>
            <person name="White J."/>
            <person name="Yandava C."/>
            <person name="Burger G."/>
            <person name="Gray M.W."/>
            <person name="Holland P.W.H."/>
            <person name="King N."/>
            <person name="Lang F.B.F."/>
            <person name="Roger A.J."/>
            <person name="Ruiz-Trillo I."/>
            <person name="Lander E."/>
            <person name="Nusbaum C."/>
        </authorList>
    </citation>
    <scope>NUCLEOTIDE SEQUENCE [LARGE SCALE GENOMIC DNA]</scope>
    <source>
        <strain evidence="6 7">ATCC 50062</strain>
    </source>
</reference>